<dbReference type="AlphaFoldDB" id="W7L9W4"/>
<dbReference type="InterPro" id="IPR040538">
    <property type="entry name" value="Cch_HTH"/>
</dbReference>
<proteinExistence type="predicted"/>
<feature type="domain" description="Cch helix turn helix" evidence="3">
    <location>
        <begin position="423"/>
        <end position="526"/>
    </location>
</feature>
<comment type="caution">
    <text evidence="4">The sequence shown here is derived from an EMBL/GenBank/DDBJ whole genome shotgun (WGS) entry which is preliminary data.</text>
</comment>
<reference evidence="5" key="1">
    <citation type="submission" date="2013-03" db="EMBL/GenBank/DDBJ databases">
        <title>Draft genome sequence of Bacillus firmus DS1.</title>
        <authorList>
            <person name="Peng D."/>
            <person name="Zhu L."/>
            <person name="Sun M."/>
        </authorList>
    </citation>
    <scope>NUCLEOTIDE SEQUENCE [LARGE SCALE GENOMIC DNA]</scope>
    <source>
        <strain evidence="5">DS1</strain>
    </source>
</reference>
<feature type="compositionally biased region" description="Basic residues" evidence="1">
    <location>
        <begin position="575"/>
        <end position="587"/>
    </location>
</feature>
<evidence type="ECO:0000313" key="4">
    <source>
        <dbReference type="EMBL" id="EWG12027.1"/>
    </source>
</evidence>
<dbReference type="Pfam" id="PF18662">
    <property type="entry name" value="HTH_56"/>
    <property type="match status" value="1"/>
</dbReference>
<feature type="domain" description="DUF927" evidence="2">
    <location>
        <begin position="25"/>
        <end position="281"/>
    </location>
</feature>
<accession>W7L9W4</accession>
<sequence length="605" mass="69866">MNEKSSYLIQNHRLYFVQDGENRDIGGAIYIDRYVTNVDTGEVSVHVSFYDNGSKVTKVLTRDEITPQKIVGLTKYGADCWKEVSDLYADHLREQITQMERNFEHSDVGWGEYQGKEFFKHHQAVGLPSTYKGDRYNLNPKGSHEVWMEMVKKEVLGNQWLECALACGFTAPLVKIIKEEANMDSLFINFYGISSTGKTLATRLAVSPFGLPDTRKNGLLLTWYGTDQGILHHLRGNFGIPMVIDDTSMQETDKDFTQFIYLIAGGQEKLAMTSHGTKRERSEWITTVFSSSEVSILQNTDKRGGIRVRFFEISEKLTKSAENAEEIEKVVLKNYGHAGPLFINYLFGMEHEEITDRWYKIKQQLVKKMGNDQFTHRIAGKLAVIQLAGELANEALDLGLDIEKLQEGLMYLEAKSVQTRNKEEEAYRHIMEYFSRNRSKFFRDASELVNKKVIVGKYLQKGGKISEIRIPKEEFEKILKYGKFDPDSTVNKWKEKGWLVHDNGKNTLTRVFQPGMPRMAMYAFKVLDISDVELNQTEQFEEKKLETLAKEMEHKENEHNYSLQQAEEYQEKTRLQKQKKKPKKRGKYSLSKVSNTQEIATIDEF</sequence>
<dbReference type="eggNOG" id="COG5519">
    <property type="taxonomic scope" value="Bacteria"/>
</dbReference>
<dbReference type="RefSeq" id="WP_035327645.1">
    <property type="nucleotide sequence ID" value="NZ_APVL01000003.1"/>
</dbReference>
<dbReference type="EMBL" id="APVL01000003">
    <property type="protein sequence ID" value="EWG12027.1"/>
    <property type="molecule type" value="Genomic_DNA"/>
</dbReference>
<evidence type="ECO:0000313" key="5">
    <source>
        <dbReference type="Proteomes" id="UP000019270"/>
    </source>
</evidence>
<evidence type="ECO:0008006" key="6">
    <source>
        <dbReference type="Google" id="ProtNLM"/>
    </source>
</evidence>
<feature type="region of interest" description="Disordered" evidence="1">
    <location>
        <begin position="554"/>
        <end position="592"/>
    </location>
</feature>
<dbReference type="InterPro" id="IPR009270">
    <property type="entry name" value="DUF927"/>
</dbReference>
<dbReference type="PATRIC" id="fig|1307436.3.peg.963"/>
<dbReference type="Proteomes" id="UP000019270">
    <property type="component" value="Unassembled WGS sequence"/>
</dbReference>
<dbReference type="OrthoDB" id="158067at2"/>
<evidence type="ECO:0000256" key="1">
    <source>
        <dbReference type="SAM" id="MobiDB-lite"/>
    </source>
</evidence>
<organism evidence="4 5">
    <name type="scientific">Cytobacillus firmus DS1</name>
    <dbReference type="NCBI Taxonomy" id="1307436"/>
    <lineage>
        <taxon>Bacteria</taxon>
        <taxon>Bacillati</taxon>
        <taxon>Bacillota</taxon>
        <taxon>Bacilli</taxon>
        <taxon>Bacillales</taxon>
        <taxon>Bacillaceae</taxon>
        <taxon>Cytobacillus</taxon>
    </lineage>
</organism>
<gene>
    <name evidence="4" type="ORF">PBF_04508</name>
</gene>
<dbReference type="Pfam" id="PF06048">
    <property type="entry name" value="DUF927"/>
    <property type="match status" value="1"/>
</dbReference>
<name>W7L9W4_CYTFI</name>
<evidence type="ECO:0000259" key="3">
    <source>
        <dbReference type="Pfam" id="PF18662"/>
    </source>
</evidence>
<protein>
    <recommendedName>
        <fullName evidence="6">DUF927 domain-containing protein</fullName>
    </recommendedName>
</protein>
<reference evidence="4 5" key="2">
    <citation type="journal article" date="2016" name="Sci. Rep.">
        <title>A novel serine protease, Sep1, from Bacillus firmus DS-1 has nematicidal activity and degrades multiple intestinal-associated nematode proteins.</title>
        <authorList>
            <person name="Geng C."/>
            <person name="Nie X."/>
            <person name="Tang Z."/>
            <person name="Zhang Y."/>
            <person name="Lin J."/>
            <person name="Sun M."/>
            <person name="Peng D."/>
        </authorList>
    </citation>
    <scope>NUCLEOTIDE SEQUENCE [LARGE SCALE GENOMIC DNA]</scope>
    <source>
        <strain evidence="4 5">DS1</strain>
    </source>
</reference>
<evidence type="ECO:0000259" key="2">
    <source>
        <dbReference type="Pfam" id="PF06048"/>
    </source>
</evidence>